<proteinExistence type="predicted"/>
<protein>
    <submittedName>
        <fullName evidence="2">Uncharacterized protein</fullName>
    </submittedName>
</protein>
<keyword evidence="1" id="KW-1133">Transmembrane helix</keyword>
<dbReference type="Proteomes" id="UP001378592">
    <property type="component" value="Unassembled WGS sequence"/>
</dbReference>
<comment type="caution">
    <text evidence="2">The sequence shown here is derived from an EMBL/GenBank/DDBJ whole genome shotgun (WGS) entry which is preliminary data.</text>
</comment>
<evidence type="ECO:0000256" key="1">
    <source>
        <dbReference type="SAM" id="Phobius"/>
    </source>
</evidence>
<evidence type="ECO:0000313" key="3">
    <source>
        <dbReference type="Proteomes" id="UP001378592"/>
    </source>
</evidence>
<accession>A0AAN9VCL3</accession>
<feature type="transmembrane region" description="Helical" evidence="1">
    <location>
        <begin position="6"/>
        <end position="24"/>
    </location>
</feature>
<reference evidence="2 3" key="1">
    <citation type="submission" date="2024-03" db="EMBL/GenBank/DDBJ databases">
        <title>The genome assembly and annotation of the cricket Gryllus longicercus Weissman &amp; Gray.</title>
        <authorList>
            <person name="Szrajer S."/>
            <person name="Gray D."/>
            <person name="Ylla G."/>
        </authorList>
    </citation>
    <scope>NUCLEOTIDE SEQUENCE [LARGE SCALE GENOMIC DNA]</scope>
    <source>
        <strain evidence="2">DAG 2021-001</strain>
        <tissue evidence="2">Whole body minus gut</tissue>
    </source>
</reference>
<sequence>MEITLFLMILYGLLALSVIPLFFSTIHRNVVLTLPYLALQMAKLLSEVVLAAVGVALAPWNARHAQICAIIITIRLVTLGWDFYLLAAVFSFLQRSRYL</sequence>
<name>A0AAN9VCL3_9ORTH</name>
<keyword evidence="1" id="KW-0812">Transmembrane</keyword>
<organism evidence="2 3">
    <name type="scientific">Gryllus longicercus</name>
    <dbReference type="NCBI Taxonomy" id="2509291"/>
    <lineage>
        <taxon>Eukaryota</taxon>
        <taxon>Metazoa</taxon>
        <taxon>Ecdysozoa</taxon>
        <taxon>Arthropoda</taxon>
        <taxon>Hexapoda</taxon>
        <taxon>Insecta</taxon>
        <taxon>Pterygota</taxon>
        <taxon>Neoptera</taxon>
        <taxon>Polyneoptera</taxon>
        <taxon>Orthoptera</taxon>
        <taxon>Ensifera</taxon>
        <taxon>Gryllidea</taxon>
        <taxon>Grylloidea</taxon>
        <taxon>Gryllidae</taxon>
        <taxon>Gryllinae</taxon>
        <taxon>Gryllus</taxon>
    </lineage>
</organism>
<keyword evidence="3" id="KW-1185">Reference proteome</keyword>
<keyword evidence="1" id="KW-0472">Membrane</keyword>
<gene>
    <name evidence="2" type="ORF">R5R35_001332</name>
</gene>
<feature type="transmembrane region" description="Helical" evidence="1">
    <location>
        <begin position="64"/>
        <end position="93"/>
    </location>
</feature>
<dbReference type="AlphaFoldDB" id="A0AAN9VCL3"/>
<feature type="transmembrane region" description="Helical" evidence="1">
    <location>
        <begin position="36"/>
        <end position="58"/>
    </location>
</feature>
<dbReference type="EMBL" id="JAZDUA010000274">
    <property type="protein sequence ID" value="KAK7862420.1"/>
    <property type="molecule type" value="Genomic_DNA"/>
</dbReference>
<evidence type="ECO:0000313" key="2">
    <source>
        <dbReference type="EMBL" id="KAK7862420.1"/>
    </source>
</evidence>